<dbReference type="RefSeq" id="WP_237470031.1">
    <property type="nucleotide sequence ID" value="NZ_CAXSKM010000047.1"/>
</dbReference>
<feature type="domain" description="Transposase for insertion sequence element IS21-like C-terminal" evidence="1">
    <location>
        <begin position="43"/>
        <end position="105"/>
    </location>
</feature>
<protein>
    <submittedName>
        <fullName evidence="2">Transposase</fullName>
    </submittedName>
</protein>
<dbReference type="PANTHER" id="PTHR35004">
    <property type="entry name" value="TRANSPOSASE RV3428C-RELATED"/>
    <property type="match status" value="1"/>
</dbReference>
<evidence type="ECO:0000313" key="3">
    <source>
        <dbReference type="Proteomes" id="UP001201179"/>
    </source>
</evidence>
<dbReference type="EMBL" id="JAKKWZ010000009">
    <property type="protein sequence ID" value="MCG0339624.1"/>
    <property type="molecule type" value="Genomic_DNA"/>
</dbReference>
<evidence type="ECO:0000259" key="1">
    <source>
        <dbReference type="Pfam" id="PF22483"/>
    </source>
</evidence>
<reference evidence="2" key="1">
    <citation type="submission" date="2022-01" db="EMBL/GenBank/DDBJ databases">
        <authorList>
            <person name="Mingchao X."/>
        </authorList>
    </citation>
    <scope>NUCLEOTIDE SEQUENCE</scope>
    <source>
        <strain evidence="2">Bv4372</strain>
    </source>
</reference>
<dbReference type="Proteomes" id="UP001201179">
    <property type="component" value="Unassembled WGS sequence"/>
</dbReference>
<evidence type="ECO:0000313" key="2">
    <source>
        <dbReference type="EMBL" id="MCG0339624.1"/>
    </source>
</evidence>
<dbReference type="PANTHER" id="PTHR35004:SF7">
    <property type="entry name" value="INTEGRASE PROTEIN"/>
    <property type="match status" value="1"/>
</dbReference>
<dbReference type="InterPro" id="IPR054353">
    <property type="entry name" value="IstA-like_C"/>
</dbReference>
<name>A0AAP3KPA4_PHOVU</name>
<comment type="caution">
    <text evidence="2">The sequence shown here is derived from an EMBL/GenBank/DDBJ whole genome shotgun (WGS) entry which is preliminary data.</text>
</comment>
<dbReference type="AlphaFoldDB" id="A0AAP3KPA4"/>
<proteinExistence type="predicted"/>
<dbReference type="GeneID" id="93510676"/>
<accession>A0AAP3KPA4</accession>
<gene>
    <name evidence="2" type="ORF">L4X52_06430</name>
</gene>
<organism evidence="2 3">
    <name type="scientific">Phocaeicola vulgatus</name>
    <name type="common">Bacteroides vulgatus</name>
    <dbReference type="NCBI Taxonomy" id="821"/>
    <lineage>
        <taxon>Bacteria</taxon>
        <taxon>Pseudomonadati</taxon>
        <taxon>Bacteroidota</taxon>
        <taxon>Bacteroidia</taxon>
        <taxon>Bacteroidales</taxon>
        <taxon>Bacteroidaceae</taxon>
        <taxon>Phocaeicola</taxon>
    </lineage>
</organism>
<dbReference type="Pfam" id="PF22483">
    <property type="entry name" value="Mu-transpos_C_2"/>
    <property type="match status" value="1"/>
</dbReference>
<sequence>MFNSLESLNVAIFESLSAFNGRRMNGRSLSRREQIEAEYLRPLPAIRHQMKERRSATVMRNCYVTFKLHHYSMPKEYIGKRVEIVYDADTLKIYHGLRLVTTHQRDDTLYAYTTKAPTDCPDAMGAMKIK</sequence>